<reference evidence="1 2" key="1">
    <citation type="submission" date="2018-04" db="EMBL/GenBank/DDBJ databases">
        <title>Bacteriophage ZCKP1: a potential treatment for Klebsiella pneumoniae isolated from Egyptian diabetic foot patients.</title>
        <authorList>
            <person name="Taha O.A."/>
            <person name="Connerton P.L."/>
            <person name="Connerton I.F."/>
            <person name="El-Shibiny A."/>
        </authorList>
    </citation>
    <scope>NUCLEOTIDE SEQUENCE [LARGE SCALE GENOMIC DNA]</scope>
</reference>
<accession>A0A2Z4QDM9</accession>
<keyword evidence="2" id="KW-1185">Reference proteome</keyword>
<evidence type="ECO:0000313" key="2">
    <source>
        <dbReference type="Proteomes" id="UP000250540"/>
    </source>
</evidence>
<dbReference type="GeneID" id="54993970"/>
<name>A0A2Z4QDM9_9CAUD</name>
<organism evidence="1 2">
    <name type="scientific">Klebsiella phage ZCKP1</name>
    <dbReference type="NCBI Taxonomy" id="2201417"/>
    <lineage>
        <taxon>Viruses</taxon>
        <taxon>Duplodnaviria</taxon>
        <taxon>Heunggongvirae</taxon>
        <taxon>Uroviricota</taxon>
        <taxon>Caudoviricetes</taxon>
        <taxon>Stephanstirmvirinae</taxon>
        <taxon>Phapecoctavirus</taxon>
        <taxon>Phapecoctavirus ZCKP1</taxon>
        <taxon>Klebsiella virus ZCKP1</taxon>
    </lineage>
</organism>
<dbReference type="KEGG" id="vg:54993970"/>
<dbReference type="Proteomes" id="UP000250540">
    <property type="component" value="Segment"/>
</dbReference>
<evidence type="ECO:0000313" key="1">
    <source>
        <dbReference type="EMBL" id="AWY08129.1"/>
    </source>
</evidence>
<dbReference type="RefSeq" id="YP_009803407.1">
    <property type="nucleotide sequence ID" value="NC_047994.1"/>
</dbReference>
<dbReference type="EMBL" id="MH252123">
    <property type="protein sequence ID" value="AWY08129.1"/>
    <property type="molecule type" value="Genomic_DNA"/>
</dbReference>
<protein>
    <submittedName>
        <fullName evidence="1">Uncharacterized protein</fullName>
    </submittedName>
</protein>
<proteinExistence type="predicted"/>
<sequence length="50" mass="5954">MTGMFIFLGIEKEIPEWMGWAFVFMITPSRLMKNLIDLRWGRSQSTKEDD</sequence>